<reference evidence="1" key="1">
    <citation type="submission" date="2023-04" db="EMBL/GenBank/DDBJ databases">
        <title>Phytophthora fragariaefolia NBRC 109709.</title>
        <authorList>
            <person name="Ichikawa N."/>
            <person name="Sato H."/>
            <person name="Tonouchi N."/>
        </authorList>
    </citation>
    <scope>NUCLEOTIDE SEQUENCE</scope>
    <source>
        <strain evidence="1">NBRC 109709</strain>
    </source>
</reference>
<keyword evidence="2" id="KW-1185">Reference proteome</keyword>
<proteinExistence type="predicted"/>
<evidence type="ECO:0000313" key="1">
    <source>
        <dbReference type="EMBL" id="GMF48047.1"/>
    </source>
</evidence>
<organism evidence="1 2">
    <name type="scientific">Phytophthora fragariaefolia</name>
    <dbReference type="NCBI Taxonomy" id="1490495"/>
    <lineage>
        <taxon>Eukaryota</taxon>
        <taxon>Sar</taxon>
        <taxon>Stramenopiles</taxon>
        <taxon>Oomycota</taxon>
        <taxon>Peronosporomycetes</taxon>
        <taxon>Peronosporales</taxon>
        <taxon>Peronosporaceae</taxon>
        <taxon>Phytophthora</taxon>
    </lineage>
</organism>
<name>A0A9W6XYM5_9STRA</name>
<protein>
    <submittedName>
        <fullName evidence="1">Unnamed protein product</fullName>
    </submittedName>
</protein>
<evidence type="ECO:0000313" key="2">
    <source>
        <dbReference type="Proteomes" id="UP001165121"/>
    </source>
</evidence>
<comment type="caution">
    <text evidence="1">The sequence shown here is derived from an EMBL/GenBank/DDBJ whole genome shotgun (WGS) entry which is preliminary data.</text>
</comment>
<dbReference type="OrthoDB" id="101931at2759"/>
<dbReference type="Proteomes" id="UP001165121">
    <property type="component" value="Unassembled WGS sequence"/>
</dbReference>
<sequence length="173" mass="20342">MRLQLWLEAGATKAQVRQALELEGLTGTALKSAPNYIHYEEFLNARQGRLLESWLKKNIPSQNVWLSKNLDNVPKELLEDSKAYKMFVRYAKMEDDKIFKLKNQDKEVDILYGGSPAEMEAKLDIWVSAGRPNWYVRKMLNLDSRSRRAFLKSKYYPYYDKFLERTGQPRLSQ</sequence>
<dbReference type="AlphaFoldDB" id="A0A9W6XYM5"/>
<dbReference type="EMBL" id="BSXT01002267">
    <property type="protein sequence ID" value="GMF48047.1"/>
    <property type="molecule type" value="Genomic_DNA"/>
</dbReference>
<gene>
    <name evidence="1" type="ORF">Pfra01_001838800</name>
</gene>
<accession>A0A9W6XYM5</accession>